<gene>
    <name evidence="3" type="ORF">SDJN03_05453</name>
</gene>
<feature type="non-terminal residue" evidence="3">
    <location>
        <position position="1"/>
    </location>
</feature>
<dbReference type="PROSITE" id="PS50812">
    <property type="entry name" value="PWWP"/>
    <property type="match status" value="1"/>
</dbReference>
<feature type="compositionally biased region" description="Polar residues" evidence="1">
    <location>
        <begin position="561"/>
        <end position="574"/>
    </location>
</feature>
<dbReference type="Pfam" id="PF00855">
    <property type="entry name" value="PWWP"/>
    <property type="match status" value="1"/>
</dbReference>
<dbReference type="InterPro" id="IPR000313">
    <property type="entry name" value="PWWP_dom"/>
</dbReference>
<dbReference type="Proteomes" id="UP000685013">
    <property type="component" value="Chromosome 4"/>
</dbReference>
<dbReference type="PANTHER" id="PTHR33697:SF2">
    <property type="entry name" value="T17B22.17 PROTEIN"/>
    <property type="match status" value="1"/>
</dbReference>
<accession>A0AAV6NN99</accession>
<feature type="region of interest" description="Disordered" evidence="1">
    <location>
        <begin position="326"/>
        <end position="348"/>
    </location>
</feature>
<proteinExistence type="predicted"/>
<organism evidence="3 4">
    <name type="scientific">Cucurbita argyrosperma subsp. sororia</name>
    <dbReference type="NCBI Taxonomy" id="37648"/>
    <lineage>
        <taxon>Eukaryota</taxon>
        <taxon>Viridiplantae</taxon>
        <taxon>Streptophyta</taxon>
        <taxon>Embryophyta</taxon>
        <taxon>Tracheophyta</taxon>
        <taxon>Spermatophyta</taxon>
        <taxon>Magnoliopsida</taxon>
        <taxon>eudicotyledons</taxon>
        <taxon>Gunneridae</taxon>
        <taxon>Pentapetalae</taxon>
        <taxon>rosids</taxon>
        <taxon>fabids</taxon>
        <taxon>Cucurbitales</taxon>
        <taxon>Cucurbitaceae</taxon>
        <taxon>Cucurbiteae</taxon>
        <taxon>Cucurbita</taxon>
    </lineage>
</organism>
<protein>
    <recommendedName>
        <fullName evidence="2">PWWP domain-containing protein</fullName>
    </recommendedName>
</protein>
<dbReference type="EMBL" id="JAGKQH010000004">
    <property type="protein sequence ID" value="KAG6600220.1"/>
    <property type="molecule type" value="Genomic_DNA"/>
</dbReference>
<evidence type="ECO:0000256" key="1">
    <source>
        <dbReference type="SAM" id="MobiDB-lite"/>
    </source>
</evidence>
<dbReference type="PANTHER" id="PTHR33697">
    <property type="entry name" value="T17B22.17 PROTEIN-RELATED"/>
    <property type="match status" value="1"/>
</dbReference>
<comment type="caution">
    <text evidence="3">The sequence shown here is derived from an EMBL/GenBank/DDBJ whole genome shotgun (WGS) entry which is preliminary data.</text>
</comment>
<evidence type="ECO:0000313" key="3">
    <source>
        <dbReference type="EMBL" id="KAG6600220.1"/>
    </source>
</evidence>
<dbReference type="InterPro" id="IPR044679">
    <property type="entry name" value="PWWP2-like"/>
</dbReference>
<name>A0AAV6NN99_9ROSI</name>
<keyword evidence="4" id="KW-1185">Reference proteome</keyword>
<feature type="region of interest" description="Disordered" evidence="1">
    <location>
        <begin position="528"/>
        <end position="574"/>
    </location>
</feature>
<dbReference type="AlphaFoldDB" id="A0AAV6NN99"/>
<evidence type="ECO:0000259" key="2">
    <source>
        <dbReference type="PROSITE" id="PS50812"/>
    </source>
</evidence>
<dbReference type="CDD" id="cd05162">
    <property type="entry name" value="PWWP"/>
    <property type="match status" value="1"/>
</dbReference>
<feature type="domain" description="PWWP" evidence="2">
    <location>
        <begin position="59"/>
        <end position="114"/>
    </location>
</feature>
<reference evidence="3 4" key="1">
    <citation type="journal article" date="2021" name="Hortic Res">
        <title>The domestication of Cucurbita argyrosperma as revealed by the genome of its wild relative.</title>
        <authorList>
            <person name="Barrera-Redondo J."/>
            <person name="Sanchez-de la Vega G."/>
            <person name="Aguirre-Liguori J.A."/>
            <person name="Castellanos-Morales G."/>
            <person name="Gutierrez-Guerrero Y.T."/>
            <person name="Aguirre-Dugua X."/>
            <person name="Aguirre-Planter E."/>
            <person name="Tenaillon M.I."/>
            <person name="Lira-Saade R."/>
            <person name="Eguiarte L.E."/>
        </authorList>
    </citation>
    <scope>NUCLEOTIDE SEQUENCE [LARGE SCALE GENOMIC DNA]</scope>
    <source>
        <strain evidence="3">JBR-2021</strain>
    </source>
</reference>
<sequence>METLIITRIDLCDPPSPRTVGSFSELHSFSPEADLKLRVVFTETERMGSPRCGAVDYGVGSIVWVRRRNGSWWPGKIVGSDELSWSHLGSPRSGTPVKLLGREDASVDWYNLEKSKRVKPFRCGEFDDCIERAEFSQGMPMKKREKYARKEDAVLHALELEKELLKDRGKLDQTTIGSPVKKGILSLEHTEIDDINDGHFESHLFSKIIDVNYDNEIIDPCRKASEGAQLNGENVHPEAKPRTRDLSETLVRDTDALAPLDGVCSIGNDSYANGMKQIDGAKRSKCMRLPVDSVESKESSHGQVEMSTNCLELSILPSQLDFLVEDDASSSSENDSSDLETDSNSSMSDKEVDNYMAYHHDLMSKWQLKGKRNVRNLSKKSAGLKNEYFDDTTERARAEAMEEEYYLTSKRVSKDQNLVGNYMSDWEDQQPDLKGYRDVKHRLYGTCHRFGGRLRTILTEVDLKVQAYYQKEPVPIVSLVSKLNGQAVIGHPIQIEALQDGISEALLSDGLGNQPAWRTANVRIPRSRLPTTVLDGEEASGPHSPRPSRDRRLPKRMSKKASLSTNQKTRALSSITVEPNYSNVPMHYSVTCRMNGLIKPESSRLPTVAYIPVKLVFSRLLEKINRPPSKATNNVVLLKNNSHRDS</sequence>
<evidence type="ECO:0000313" key="4">
    <source>
        <dbReference type="Proteomes" id="UP000685013"/>
    </source>
</evidence>